<name>A0A6J7MLN8_9ZZZZ</name>
<dbReference type="InterPro" id="IPR050378">
    <property type="entry name" value="Metallo-dep_Hydrolases_sf"/>
</dbReference>
<dbReference type="Gene3D" id="2.30.40.10">
    <property type="entry name" value="Urease, subunit C, domain 1"/>
    <property type="match status" value="1"/>
</dbReference>
<dbReference type="InterPro" id="IPR013108">
    <property type="entry name" value="Amidohydro_3"/>
</dbReference>
<dbReference type="SUPFAM" id="SSF51556">
    <property type="entry name" value="Metallo-dependent hydrolases"/>
    <property type="match status" value="1"/>
</dbReference>
<protein>
    <submittedName>
        <fullName evidence="4">Unannotated protein</fullName>
    </submittedName>
</protein>
<feature type="domain" description="Amidohydrolase 3" evidence="1">
    <location>
        <begin position="45"/>
        <end position="543"/>
    </location>
</feature>
<dbReference type="AlphaFoldDB" id="A0A6J7MLN8"/>
<evidence type="ECO:0000313" key="2">
    <source>
        <dbReference type="EMBL" id="CAB4725054.1"/>
    </source>
</evidence>
<evidence type="ECO:0000313" key="4">
    <source>
        <dbReference type="EMBL" id="CAB4980122.1"/>
    </source>
</evidence>
<sequence length="562" mass="60512">MTADLIIRGARIIDGTGLPGFTGDVEVRDGRIVRVGRVRGTAAAKVIDADGLDLTPGFVDVHTHYDAQLHFESSASPSSWHGVTTVLTGNCGFTLAPSKPEDLDWLVLMLAKVEGMSADALRAGVNFGGGTLGDYLRLLDGRIGVNMASYVGHAAVRRWVMGAEASEREATADEIVAMQALVDEAMREGALGLSTSQLDVHADHEGRPVPPNLASAAEIVALSSVLAGYDEGALEHLCRSFALGYDASDRQLLADMARASGGKSLHANLLLRFTNDPDSWRTCLDVLEGYAREGLRVYPMASANPKGLHLALSDTILLDEMTSFRETLALPMPERMRALADPGVRARLRRDFDAGNRQLAFAWKDLLVASVRDSKNAALVGRSVGDLARERGQDGLDTFLDVASSEDLETVFVIDRPVSQADRDVIRFLLAHPLTMPGSSDGGAHVNTFCGADYTTRVLTEYVDDEFTFEHAVRRLSAVPAATIGLWDRGEIRPGAKADLVLLDRSKLAVGPARLLRDFPTGAARMVWEQRGYVATIVNGEVIIDDGKPTGATPGEVLRFNQ</sequence>
<dbReference type="EMBL" id="CAEZYR010000002">
    <property type="protein sequence ID" value="CAB4725054.1"/>
    <property type="molecule type" value="Genomic_DNA"/>
</dbReference>
<evidence type="ECO:0000259" key="1">
    <source>
        <dbReference type="Pfam" id="PF07969"/>
    </source>
</evidence>
<evidence type="ECO:0000313" key="3">
    <source>
        <dbReference type="EMBL" id="CAB4893613.1"/>
    </source>
</evidence>
<proteinExistence type="predicted"/>
<dbReference type="Pfam" id="PF07969">
    <property type="entry name" value="Amidohydro_3"/>
    <property type="match status" value="1"/>
</dbReference>
<dbReference type="InterPro" id="IPR032466">
    <property type="entry name" value="Metal_Hydrolase"/>
</dbReference>
<dbReference type="GO" id="GO:0016812">
    <property type="term" value="F:hydrolase activity, acting on carbon-nitrogen (but not peptide) bonds, in cyclic amides"/>
    <property type="evidence" value="ECO:0007669"/>
    <property type="project" value="TreeGrafter"/>
</dbReference>
<dbReference type="PANTHER" id="PTHR11647">
    <property type="entry name" value="HYDRANTOINASE/DIHYDROPYRIMIDINASE FAMILY MEMBER"/>
    <property type="match status" value="1"/>
</dbReference>
<dbReference type="SUPFAM" id="SSF51338">
    <property type="entry name" value="Composite domain of metallo-dependent hydrolases"/>
    <property type="match status" value="1"/>
</dbReference>
<dbReference type="EMBL" id="CAFBMH010000009">
    <property type="protein sequence ID" value="CAB4893613.1"/>
    <property type="molecule type" value="Genomic_DNA"/>
</dbReference>
<dbReference type="EMBL" id="CAFBOS010000011">
    <property type="protein sequence ID" value="CAB4980122.1"/>
    <property type="molecule type" value="Genomic_DNA"/>
</dbReference>
<dbReference type="InterPro" id="IPR011059">
    <property type="entry name" value="Metal-dep_hydrolase_composite"/>
</dbReference>
<gene>
    <name evidence="2" type="ORF">UFOPK2754_00076</name>
    <name evidence="3" type="ORF">UFOPK3543_00444</name>
    <name evidence="4" type="ORF">UFOPK3967_00305</name>
</gene>
<organism evidence="4">
    <name type="scientific">freshwater metagenome</name>
    <dbReference type="NCBI Taxonomy" id="449393"/>
    <lineage>
        <taxon>unclassified sequences</taxon>
        <taxon>metagenomes</taxon>
        <taxon>ecological metagenomes</taxon>
    </lineage>
</organism>
<dbReference type="Gene3D" id="3.20.20.140">
    <property type="entry name" value="Metal-dependent hydrolases"/>
    <property type="match status" value="2"/>
</dbReference>
<dbReference type="PANTHER" id="PTHR11647:SF1">
    <property type="entry name" value="COLLAPSIN RESPONSE MEDIATOR PROTEIN"/>
    <property type="match status" value="1"/>
</dbReference>
<dbReference type="GO" id="GO:0005829">
    <property type="term" value="C:cytosol"/>
    <property type="evidence" value="ECO:0007669"/>
    <property type="project" value="TreeGrafter"/>
</dbReference>
<accession>A0A6J7MLN8</accession>
<reference evidence="4" key="1">
    <citation type="submission" date="2020-05" db="EMBL/GenBank/DDBJ databases">
        <authorList>
            <person name="Chiriac C."/>
            <person name="Salcher M."/>
            <person name="Ghai R."/>
            <person name="Kavagutti S V."/>
        </authorList>
    </citation>
    <scope>NUCLEOTIDE SEQUENCE</scope>
</reference>